<dbReference type="InterPro" id="IPR009057">
    <property type="entry name" value="Homeodomain-like_sf"/>
</dbReference>
<keyword evidence="2 4" id="KW-0238">DNA-binding</keyword>
<dbReference type="SUPFAM" id="SSF46689">
    <property type="entry name" value="Homeodomain-like"/>
    <property type="match status" value="1"/>
</dbReference>
<feature type="domain" description="HTH tetR-type" evidence="6">
    <location>
        <begin position="24"/>
        <end position="84"/>
    </location>
</feature>
<dbReference type="GO" id="GO:0000976">
    <property type="term" value="F:transcription cis-regulatory region binding"/>
    <property type="evidence" value="ECO:0007669"/>
    <property type="project" value="TreeGrafter"/>
</dbReference>
<dbReference type="AlphaFoldDB" id="A0A2G3PMQ3"/>
<evidence type="ECO:0000256" key="5">
    <source>
        <dbReference type="SAM" id="MobiDB-lite"/>
    </source>
</evidence>
<dbReference type="GO" id="GO:0003700">
    <property type="term" value="F:DNA-binding transcription factor activity"/>
    <property type="evidence" value="ECO:0007669"/>
    <property type="project" value="TreeGrafter"/>
</dbReference>
<proteinExistence type="predicted"/>
<dbReference type="Gene3D" id="1.10.10.60">
    <property type="entry name" value="Homeodomain-like"/>
    <property type="match status" value="1"/>
</dbReference>
<dbReference type="InterPro" id="IPR036271">
    <property type="entry name" value="Tet_transcr_reg_TetR-rel_C_sf"/>
</dbReference>
<gene>
    <name evidence="7" type="ORF">CSW57_13020</name>
</gene>
<dbReference type="Pfam" id="PF00440">
    <property type="entry name" value="TetR_N"/>
    <property type="match status" value="1"/>
</dbReference>
<accession>A0A2G3PMQ3</accession>
<feature type="compositionally biased region" description="Polar residues" evidence="5">
    <location>
        <begin position="1"/>
        <end position="17"/>
    </location>
</feature>
<organism evidence="7 8">
    <name type="scientific">Williamsia marianensis</name>
    <dbReference type="NCBI Taxonomy" id="85044"/>
    <lineage>
        <taxon>Bacteria</taxon>
        <taxon>Bacillati</taxon>
        <taxon>Actinomycetota</taxon>
        <taxon>Actinomycetes</taxon>
        <taxon>Mycobacteriales</taxon>
        <taxon>Nocardiaceae</taxon>
        <taxon>Williamsia</taxon>
    </lineage>
</organism>
<dbReference type="InterPro" id="IPR001647">
    <property type="entry name" value="HTH_TetR"/>
</dbReference>
<dbReference type="SUPFAM" id="SSF48498">
    <property type="entry name" value="Tetracyclin repressor-like, C-terminal domain"/>
    <property type="match status" value="1"/>
</dbReference>
<evidence type="ECO:0000256" key="1">
    <source>
        <dbReference type="ARBA" id="ARBA00023015"/>
    </source>
</evidence>
<keyword evidence="1" id="KW-0805">Transcription regulation</keyword>
<dbReference type="Proteomes" id="UP000225108">
    <property type="component" value="Unassembled WGS sequence"/>
</dbReference>
<dbReference type="PROSITE" id="PS50977">
    <property type="entry name" value="HTH_TETR_2"/>
    <property type="match status" value="1"/>
</dbReference>
<dbReference type="EMBL" id="PEBD01000008">
    <property type="protein sequence ID" value="PHV67117.1"/>
    <property type="molecule type" value="Genomic_DNA"/>
</dbReference>
<dbReference type="Gene3D" id="1.10.357.10">
    <property type="entry name" value="Tetracycline Repressor, domain 2"/>
    <property type="match status" value="1"/>
</dbReference>
<evidence type="ECO:0000259" key="6">
    <source>
        <dbReference type="PROSITE" id="PS50977"/>
    </source>
</evidence>
<evidence type="ECO:0000313" key="7">
    <source>
        <dbReference type="EMBL" id="PHV67117.1"/>
    </source>
</evidence>
<dbReference type="InterPro" id="IPR050109">
    <property type="entry name" value="HTH-type_TetR-like_transc_reg"/>
</dbReference>
<dbReference type="PANTHER" id="PTHR30055">
    <property type="entry name" value="HTH-TYPE TRANSCRIPTIONAL REGULATOR RUTR"/>
    <property type="match status" value="1"/>
</dbReference>
<keyword evidence="3" id="KW-0804">Transcription</keyword>
<name>A0A2G3PMQ3_WILMA</name>
<comment type="caution">
    <text evidence="7">The sequence shown here is derived from an EMBL/GenBank/DDBJ whole genome shotgun (WGS) entry which is preliminary data.</text>
</comment>
<evidence type="ECO:0000256" key="3">
    <source>
        <dbReference type="ARBA" id="ARBA00023163"/>
    </source>
</evidence>
<evidence type="ECO:0000313" key="8">
    <source>
        <dbReference type="Proteomes" id="UP000225108"/>
    </source>
</evidence>
<dbReference type="InterPro" id="IPR011075">
    <property type="entry name" value="TetR_C"/>
</dbReference>
<dbReference type="PANTHER" id="PTHR30055:SF148">
    <property type="entry name" value="TETR-FAMILY TRANSCRIPTIONAL REGULATOR"/>
    <property type="match status" value="1"/>
</dbReference>
<reference evidence="7 8" key="1">
    <citation type="submission" date="2017-10" db="EMBL/GenBank/DDBJ databases">
        <title>The draft genome sequence of Williamsia sp. BULT 1.1 isolated from the semi-arid grassland soils from South Africa.</title>
        <authorList>
            <person name="Kabwe M.H."/>
            <person name="Govender N."/>
            <person name="Mutseka Lunga P."/>
            <person name="Vikram S."/>
            <person name="Makhalanyane T.P."/>
        </authorList>
    </citation>
    <scope>NUCLEOTIDE SEQUENCE [LARGE SCALE GENOMIC DNA]</scope>
    <source>
        <strain evidence="7 8">BULT 1.1</strain>
    </source>
</reference>
<evidence type="ECO:0000256" key="4">
    <source>
        <dbReference type="PROSITE-ProRule" id="PRU00335"/>
    </source>
</evidence>
<feature type="region of interest" description="Disordered" evidence="5">
    <location>
        <begin position="1"/>
        <end position="22"/>
    </location>
</feature>
<feature type="DNA-binding region" description="H-T-H motif" evidence="4">
    <location>
        <begin position="47"/>
        <end position="66"/>
    </location>
</feature>
<sequence>MEAIVTSHTASSATQGTVGRPRQEGYDRRILEGAVRVFAGRGWERFTFDAVASEAGVGKPALYRRWDSRIELLQAATTQLVDQTDADHGSLRADIHEYIRRFFNFMMTDAGRAWLRLQVELPLYPELQVFSRADVLRPAHAEFTAITERAIERGELTHSPSVKFLLEAIGGPVVMRTIHTPPSKRVKLTQQEESYVEQLTDWTLDALSAD</sequence>
<evidence type="ECO:0000256" key="2">
    <source>
        <dbReference type="ARBA" id="ARBA00023125"/>
    </source>
</evidence>
<dbReference type="Pfam" id="PF16859">
    <property type="entry name" value="TetR_C_11"/>
    <property type="match status" value="1"/>
</dbReference>
<dbReference type="PRINTS" id="PR00455">
    <property type="entry name" value="HTHTETR"/>
</dbReference>
<protein>
    <recommendedName>
        <fullName evidence="6">HTH tetR-type domain-containing protein</fullName>
    </recommendedName>
</protein>